<protein>
    <submittedName>
        <fullName evidence="9">DUF421 domain-containing protein</fullName>
    </submittedName>
</protein>
<dbReference type="Proteomes" id="UP001144256">
    <property type="component" value="Unassembled WGS sequence"/>
</dbReference>
<feature type="transmembrane region" description="Helical" evidence="7">
    <location>
        <begin position="6"/>
        <end position="26"/>
    </location>
</feature>
<evidence type="ECO:0000256" key="6">
    <source>
        <dbReference type="ARBA" id="ARBA00023136"/>
    </source>
</evidence>
<dbReference type="Pfam" id="PF04239">
    <property type="entry name" value="DUF421"/>
    <property type="match status" value="1"/>
</dbReference>
<feature type="transmembrane region" description="Helical" evidence="7">
    <location>
        <begin position="33"/>
        <end position="51"/>
    </location>
</feature>
<evidence type="ECO:0000256" key="2">
    <source>
        <dbReference type="ARBA" id="ARBA00006448"/>
    </source>
</evidence>
<comment type="similarity">
    <text evidence="2">Belongs to the UPF0702 family.</text>
</comment>
<evidence type="ECO:0000259" key="8">
    <source>
        <dbReference type="Pfam" id="PF04239"/>
    </source>
</evidence>
<sequence>MNESLVVIVRGIIGFFSLLIFTRFLGKQQVSQLTLFEYILGITIGSMAATLTTDLSSAAWPHWIGLLVWTILVFLVQVLTLKYPRLSEYINGRPQVLIVNGKILEKNLKKLRYSLYDLLEQLRINNIFDISQVEFAVLETNGNLTVLKKSQFQSLTPKDMNISTNYVGLSTELIYNGVVMGHNLKKVSLDEKWLDSQLKTRGIKSPLEVYLAMLNTTGELYIDLYKDHLDNSMV</sequence>
<evidence type="ECO:0000256" key="7">
    <source>
        <dbReference type="SAM" id="Phobius"/>
    </source>
</evidence>
<keyword evidence="5 7" id="KW-1133">Transmembrane helix</keyword>
<accession>A0A9W6DFI8</accession>
<dbReference type="AlphaFoldDB" id="A0A9W6DFI8"/>
<evidence type="ECO:0000313" key="10">
    <source>
        <dbReference type="Proteomes" id="UP001144256"/>
    </source>
</evidence>
<keyword evidence="10" id="KW-1185">Reference proteome</keyword>
<evidence type="ECO:0000313" key="9">
    <source>
        <dbReference type="EMBL" id="GKX29522.1"/>
    </source>
</evidence>
<keyword evidence="6 7" id="KW-0472">Membrane</keyword>
<gene>
    <name evidence="9" type="ORF">SH1V18_20020</name>
</gene>
<dbReference type="PANTHER" id="PTHR34582">
    <property type="entry name" value="UPF0702 TRANSMEMBRANE PROTEIN YCAP"/>
    <property type="match status" value="1"/>
</dbReference>
<proteinExistence type="inferred from homology"/>
<dbReference type="InterPro" id="IPR023090">
    <property type="entry name" value="UPF0702_alpha/beta_dom_sf"/>
</dbReference>
<evidence type="ECO:0000256" key="1">
    <source>
        <dbReference type="ARBA" id="ARBA00004651"/>
    </source>
</evidence>
<keyword evidence="4 7" id="KW-0812">Transmembrane</keyword>
<comment type="subcellular location">
    <subcellularLocation>
        <location evidence="1">Cell membrane</location>
        <topology evidence="1">Multi-pass membrane protein</topology>
    </subcellularLocation>
</comment>
<evidence type="ECO:0000256" key="3">
    <source>
        <dbReference type="ARBA" id="ARBA00022475"/>
    </source>
</evidence>
<dbReference type="InterPro" id="IPR007353">
    <property type="entry name" value="DUF421"/>
</dbReference>
<name>A0A9W6DFI8_9FIRM</name>
<comment type="caution">
    <text evidence="9">The sequence shown here is derived from an EMBL/GenBank/DDBJ whole genome shotgun (WGS) entry which is preliminary data.</text>
</comment>
<feature type="domain" description="YetF C-terminal" evidence="8">
    <location>
        <begin position="82"/>
        <end position="214"/>
    </location>
</feature>
<dbReference type="PANTHER" id="PTHR34582:SF7">
    <property type="entry name" value="UPF0702 TRANSMEMBRANE PROTEIN YDFS"/>
    <property type="match status" value="1"/>
</dbReference>
<reference evidence="9" key="1">
    <citation type="submission" date="2022-06" db="EMBL/GenBank/DDBJ databases">
        <title>Vallitalea longa sp. nov., an anaerobic bacterium isolated from marine sediment.</title>
        <authorList>
            <person name="Hirano S."/>
            <person name="Terahara T."/>
            <person name="Mori K."/>
            <person name="Hamada M."/>
            <person name="Matsumoto R."/>
            <person name="Kobayashi T."/>
        </authorList>
    </citation>
    <scope>NUCLEOTIDE SEQUENCE</scope>
    <source>
        <strain evidence="9">SH18-1</strain>
    </source>
</reference>
<evidence type="ECO:0000256" key="5">
    <source>
        <dbReference type="ARBA" id="ARBA00022989"/>
    </source>
</evidence>
<dbReference type="RefSeq" id="WP_281815049.1">
    <property type="nucleotide sequence ID" value="NZ_BRLB01000004.1"/>
</dbReference>
<dbReference type="GO" id="GO:0005886">
    <property type="term" value="C:plasma membrane"/>
    <property type="evidence" value="ECO:0007669"/>
    <property type="project" value="UniProtKB-SubCell"/>
</dbReference>
<evidence type="ECO:0000256" key="4">
    <source>
        <dbReference type="ARBA" id="ARBA00022692"/>
    </source>
</evidence>
<keyword evidence="3" id="KW-1003">Cell membrane</keyword>
<dbReference type="EMBL" id="BRLB01000004">
    <property type="protein sequence ID" value="GKX29522.1"/>
    <property type="molecule type" value="Genomic_DNA"/>
</dbReference>
<dbReference type="Gene3D" id="3.30.240.20">
    <property type="entry name" value="bsu07140 like domains"/>
    <property type="match status" value="2"/>
</dbReference>
<feature type="transmembrane region" description="Helical" evidence="7">
    <location>
        <begin position="63"/>
        <end position="83"/>
    </location>
</feature>
<organism evidence="9 10">
    <name type="scientific">Vallitalea longa</name>
    <dbReference type="NCBI Taxonomy" id="2936439"/>
    <lineage>
        <taxon>Bacteria</taxon>
        <taxon>Bacillati</taxon>
        <taxon>Bacillota</taxon>
        <taxon>Clostridia</taxon>
        <taxon>Lachnospirales</taxon>
        <taxon>Vallitaleaceae</taxon>
        <taxon>Vallitalea</taxon>
    </lineage>
</organism>